<protein>
    <submittedName>
        <fullName evidence="1">VanZ family protein</fullName>
    </submittedName>
</protein>
<comment type="caution">
    <text evidence="1">The sequence shown here is derived from an EMBL/GenBank/DDBJ whole genome shotgun (WGS) entry which is preliminary data.</text>
</comment>
<organism evidence="1 2">
    <name type="scientific">Paenibacillus mesotrionivorans</name>
    <dbReference type="NCBI Taxonomy" id="3160968"/>
    <lineage>
        <taxon>Bacteria</taxon>
        <taxon>Bacillati</taxon>
        <taxon>Bacillota</taxon>
        <taxon>Bacilli</taxon>
        <taxon>Bacillales</taxon>
        <taxon>Paenibacillaceae</taxon>
        <taxon>Paenibacillus</taxon>
    </lineage>
</organism>
<keyword evidence="2" id="KW-1185">Reference proteome</keyword>
<name>A0ACC7P6C4_9BACL</name>
<sequence length="138" mass="15978">MMKHLVRWLPPVLVMGAIFYFSSRTGDELGSFMPFFHRLFPAMESFDWGHFVAYFILGLTFVWAIAGSRPTARQRLLVVLLCTAYGLTDEFHQLFVSGRSSDWHDLRNDAIGGTLAMLVLYIPFIARFYARLPHRMKQ</sequence>
<gene>
    <name evidence="1" type="ORF">ACI1P1_28545</name>
</gene>
<evidence type="ECO:0000313" key="1">
    <source>
        <dbReference type="EMBL" id="MFM9332250.1"/>
    </source>
</evidence>
<dbReference type="Proteomes" id="UP001631969">
    <property type="component" value="Unassembled WGS sequence"/>
</dbReference>
<evidence type="ECO:0000313" key="2">
    <source>
        <dbReference type="Proteomes" id="UP001631969"/>
    </source>
</evidence>
<reference evidence="1" key="1">
    <citation type="submission" date="2024-12" db="EMBL/GenBank/DDBJ databases">
        <authorList>
            <person name="Wu N."/>
        </authorList>
    </citation>
    <scope>NUCLEOTIDE SEQUENCE</scope>
    <source>
        <strain evidence="1">P15</strain>
    </source>
</reference>
<proteinExistence type="predicted"/>
<dbReference type="EMBL" id="JBJURJ010000028">
    <property type="protein sequence ID" value="MFM9332250.1"/>
    <property type="molecule type" value="Genomic_DNA"/>
</dbReference>
<accession>A0ACC7P6C4</accession>